<evidence type="ECO:0000313" key="5">
    <source>
        <dbReference type="EMBL" id="RYO88841.1"/>
    </source>
</evidence>
<keyword evidence="6" id="KW-1185">Reference proteome</keyword>
<dbReference type="PANTHER" id="PTHR43142:SF1">
    <property type="entry name" value="CARBOXYLIC ESTER HYDROLASE"/>
    <property type="match status" value="1"/>
</dbReference>
<feature type="signal peptide" evidence="3">
    <location>
        <begin position="1"/>
        <end position="21"/>
    </location>
</feature>
<dbReference type="InterPro" id="IPR029058">
    <property type="entry name" value="AB_hydrolase_fold"/>
</dbReference>
<accession>A0ABY0HEJ0</accession>
<dbReference type="Gene3D" id="3.40.50.1820">
    <property type="entry name" value="alpha/beta hydrolase"/>
    <property type="match status" value="2"/>
</dbReference>
<comment type="caution">
    <text evidence="5">The sequence shown here is derived from an EMBL/GenBank/DDBJ whole genome shotgun (WGS) entry which is preliminary data.</text>
</comment>
<dbReference type="Proteomes" id="UP000294003">
    <property type="component" value="Unassembled WGS sequence"/>
</dbReference>
<protein>
    <recommendedName>
        <fullName evidence="4">Carboxylesterase type B domain-containing protein</fullName>
    </recommendedName>
</protein>
<name>A0ABY0HEJ0_9PEZI</name>
<dbReference type="Pfam" id="PF00135">
    <property type="entry name" value="COesterase"/>
    <property type="match status" value="1"/>
</dbReference>
<dbReference type="InterPro" id="IPR002018">
    <property type="entry name" value="CarbesteraseB"/>
</dbReference>
<feature type="domain" description="Carboxylesterase type B" evidence="4">
    <location>
        <begin position="39"/>
        <end position="264"/>
    </location>
</feature>
<keyword evidence="3" id="KW-0732">Signal</keyword>
<evidence type="ECO:0000256" key="2">
    <source>
        <dbReference type="ARBA" id="ARBA00022801"/>
    </source>
</evidence>
<feature type="chain" id="PRO_5045659971" description="Carboxylesterase type B domain-containing protein" evidence="3">
    <location>
        <begin position="22"/>
        <end position="558"/>
    </location>
</feature>
<evidence type="ECO:0000313" key="6">
    <source>
        <dbReference type="Proteomes" id="UP000294003"/>
    </source>
</evidence>
<reference evidence="5 6" key="1">
    <citation type="submission" date="2018-06" db="EMBL/GenBank/DDBJ databases">
        <title>Complete Genomes of Monosporascus.</title>
        <authorList>
            <person name="Robinson A.J."/>
            <person name="Natvig D.O."/>
        </authorList>
    </citation>
    <scope>NUCLEOTIDE SEQUENCE [LARGE SCALE GENOMIC DNA]</scope>
    <source>
        <strain evidence="5 6">CBS 609.92</strain>
    </source>
</reference>
<comment type="similarity">
    <text evidence="1">Belongs to the type-B carboxylesterase/lipase family.</text>
</comment>
<sequence>MASAFARAALLGLALSCVTTAEPVVQLEKSKVTYRGLAKGSIEHFQNIRFAHDTSGTRRFAPPELYTPLEGSEIDATPPGSACPQSRPGMPPFFAETPDISEDCLNLRISRPAGTTAEDKLPVVVWLHGGGVVKGSAYDPHFEPDNLITLSASLKKPIIYVALNYRITIFGFARLPILEEQKSLNVGMRDQRAGFQWIKDNIAAFGGDPDKITAFGLSAGGTFISLHLMAYSGEQGVPFSQVWTMSGPPGTALNITSDATETHTRIPMVFGWTQDDGAMNAGPAPHFEDEEAMKGPVKSFAHALTDDDYERLFSLYPTADFEEEARNYEARKDGSDPVAPVHYFRVSRILRDMLFTCSSIDFGYEMSRQSTAIDPTFAGVRLYDLNQSMLTPMFKGAGMPYLGVCHGSDTNYIFNGLFPEGEVKEADQKLSTSIAASFINFAYTGSPVNPDDEDFRSWPEAFREPEGLGEEAMSGPLRINLQLIGGPLGTGPCALSGTADNKRFEGAQQGSMQHPLMDGIEFREMESAALQGRRQKLEREKLLERCAFINTLAPKLGI</sequence>
<dbReference type="EMBL" id="QJNS01000081">
    <property type="protein sequence ID" value="RYO88841.1"/>
    <property type="molecule type" value="Genomic_DNA"/>
</dbReference>
<evidence type="ECO:0000259" key="4">
    <source>
        <dbReference type="Pfam" id="PF00135"/>
    </source>
</evidence>
<proteinExistence type="inferred from homology"/>
<dbReference type="SUPFAM" id="SSF53474">
    <property type="entry name" value="alpha/beta-Hydrolases"/>
    <property type="match status" value="1"/>
</dbReference>
<dbReference type="PANTHER" id="PTHR43142">
    <property type="entry name" value="CARBOXYLIC ESTER HYDROLASE"/>
    <property type="match status" value="1"/>
</dbReference>
<organism evidence="5 6">
    <name type="scientific">Monosporascus cannonballus</name>
    <dbReference type="NCBI Taxonomy" id="155416"/>
    <lineage>
        <taxon>Eukaryota</taxon>
        <taxon>Fungi</taxon>
        <taxon>Dikarya</taxon>
        <taxon>Ascomycota</taxon>
        <taxon>Pezizomycotina</taxon>
        <taxon>Sordariomycetes</taxon>
        <taxon>Xylariomycetidae</taxon>
        <taxon>Xylariales</taxon>
        <taxon>Xylariales incertae sedis</taxon>
        <taxon>Monosporascus</taxon>
    </lineage>
</organism>
<keyword evidence="2" id="KW-0378">Hydrolase</keyword>
<evidence type="ECO:0000256" key="1">
    <source>
        <dbReference type="ARBA" id="ARBA00005964"/>
    </source>
</evidence>
<gene>
    <name evidence="5" type="ORF">DL762_003558</name>
</gene>
<evidence type="ECO:0000256" key="3">
    <source>
        <dbReference type="SAM" id="SignalP"/>
    </source>
</evidence>